<keyword evidence="1" id="KW-0472">Membrane</keyword>
<evidence type="ECO:0000313" key="2">
    <source>
        <dbReference type="Proteomes" id="UP000046393"/>
    </source>
</evidence>
<evidence type="ECO:0000256" key="1">
    <source>
        <dbReference type="SAM" id="Phobius"/>
    </source>
</evidence>
<accession>A0A0N5ABR4</accession>
<proteinExistence type="predicted"/>
<keyword evidence="2" id="KW-1185">Reference proteome</keyword>
<dbReference type="Proteomes" id="UP000046393">
    <property type="component" value="Unplaced"/>
</dbReference>
<dbReference type="AlphaFoldDB" id="A0A0N5ABR4"/>
<name>A0A0N5ABR4_9BILA</name>
<feature type="transmembrane region" description="Helical" evidence="1">
    <location>
        <begin position="50"/>
        <end position="71"/>
    </location>
</feature>
<dbReference type="WBParaSite" id="SMUV_0000159001-mRNA-1">
    <property type="protein sequence ID" value="SMUV_0000159001-mRNA-1"/>
    <property type="gene ID" value="SMUV_0000159001"/>
</dbReference>
<organism evidence="2 3">
    <name type="scientific">Syphacia muris</name>
    <dbReference type="NCBI Taxonomy" id="451379"/>
    <lineage>
        <taxon>Eukaryota</taxon>
        <taxon>Metazoa</taxon>
        <taxon>Ecdysozoa</taxon>
        <taxon>Nematoda</taxon>
        <taxon>Chromadorea</taxon>
        <taxon>Rhabditida</taxon>
        <taxon>Spirurina</taxon>
        <taxon>Oxyuridomorpha</taxon>
        <taxon>Oxyuroidea</taxon>
        <taxon>Oxyuridae</taxon>
        <taxon>Syphacia</taxon>
    </lineage>
</organism>
<evidence type="ECO:0000313" key="3">
    <source>
        <dbReference type="WBParaSite" id="SMUV_0000159001-mRNA-1"/>
    </source>
</evidence>
<protein>
    <submittedName>
        <fullName evidence="3">RUN domain-containing protein</fullName>
    </submittedName>
</protein>
<keyword evidence="1" id="KW-0812">Transmembrane</keyword>
<keyword evidence="1" id="KW-1133">Transmembrane helix</keyword>
<sequence>MKYQETIFNQQQIEIELCMSLLKAVFGGIKAAAELAFEFQPWTMYVRYGLLLNQFLASPFALCVCVCMQLLET</sequence>
<reference evidence="3" key="1">
    <citation type="submission" date="2017-02" db="UniProtKB">
        <authorList>
            <consortium name="WormBaseParasite"/>
        </authorList>
    </citation>
    <scope>IDENTIFICATION</scope>
</reference>